<feature type="signal peptide" evidence="6">
    <location>
        <begin position="1"/>
        <end position="29"/>
    </location>
</feature>
<dbReference type="PANTHER" id="PTHR43649">
    <property type="entry name" value="ARABINOSE-BINDING PROTEIN-RELATED"/>
    <property type="match status" value="1"/>
</dbReference>
<evidence type="ECO:0000256" key="3">
    <source>
        <dbReference type="ARBA" id="ARBA00023136"/>
    </source>
</evidence>
<accession>A0A6B0YTS5</accession>
<dbReference type="AlphaFoldDB" id="A0A6B0YTS5"/>
<keyword evidence="5" id="KW-0449">Lipoprotein</keyword>
<comment type="caution">
    <text evidence="7">The sequence shown here is derived from an EMBL/GenBank/DDBJ whole genome shotgun (WGS) entry which is preliminary data.</text>
</comment>
<sequence length="440" mass="47820">MSNLQSVTRRDFLRTAGLGTAGLALAACAAPVAPAGGDSASDSAAAPAMEPVNVTLISWWNHPFRDLLPAFNDLHPDIQVEFIDSGTGYNEKVMTAMVSGSELTDIIGSQDFNLPLWAATGGMADLTDLMAPHEDRIVPYKLNHGVHDGKNYGVPWDGSPCLLYYRRDITEQYGIDPSAISSNDDWMAAGEELSAASDGEHRLWGITKDNYFPWLSWTWQRGGGIYDLQLQNVIVDQSDAVESLAFLKTLWDSSAVFQDFSWDIGLASYKDGSSAVFPGAIWLAGIIEGNAPETVGLWGVTQLPAWMEGGSRAFTWGGSQLCILETSKHKLEAFTFLEYSQLSQEGQEVLWTSGALFPVLHEALDWPIMNEPVEFYGGQVALTMYAEVNSAVQPFVWGEGWSEAWDILVLAQGQVLDGEIGAEDALAAAAQEIRDLQGLG</sequence>
<keyword evidence="3" id="KW-0472">Membrane</keyword>
<dbReference type="InterPro" id="IPR006059">
    <property type="entry name" value="SBP"/>
</dbReference>
<organism evidence="7">
    <name type="scientific">Caldilineaceae bacterium SB0664_bin_27</name>
    <dbReference type="NCBI Taxonomy" id="2605260"/>
    <lineage>
        <taxon>Bacteria</taxon>
        <taxon>Bacillati</taxon>
        <taxon>Chloroflexota</taxon>
        <taxon>Caldilineae</taxon>
        <taxon>Caldilineales</taxon>
        <taxon>Caldilineaceae</taxon>
    </lineage>
</organism>
<dbReference type="InterPro" id="IPR050490">
    <property type="entry name" value="Bact_solute-bd_prot1"/>
</dbReference>
<keyword evidence="1" id="KW-1003">Cell membrane</keyword>
<evidence type="ECO:0000256" key="1">
    <source>
        <dbReference type="ARBA" id="ARBA00022475"/>
    </source>
</evidence>
<evidence type="ECO:0000256" key="6">
    <source>
        <dbReference type="SAM" id="SignalP"/>
    </source>
</evidence>
<dbReference type="EMBL" id="VXRG01000083">
    <property type="protein sequence ID" value="MXY93731.1"/>
    <property type="molecule type" value="Genomic_DNA"/>
</dbReference>
<evidence type="ECO:0000256" key="2">
    <source>
        <dbReference type="ARBA" id="ARBA00022729"/>
    </source>
</evidence>
<dbReference type="InterPro" id="IPR006311">
    <property type="entry name" value="TAT_signal"/>
</dbReference>
<evidence type="ECO:0000256" key="4">
    <source>
        <dbReference type="ARBA" id="ARBA00023139"/>
    </source>
</evidence>
<dbReference type="InterPro" id="IPR019546">
    <property type="entry name" value="TAT_signal_bac_arc"/>
</dbReference>
<dbReference type="SUPFAM" id="SSF53850">
    <property type="entry name" value="Periplasmic binding protein-like II"/>
    <property type="match status" value="1"/>
</dbReference>
<keyword evidence="4" id="KW-0564">Palmitate</keyword>
<evidence type="ECO:0000256" key="5">
    <source>
        <dbReference type="ARBA" id="ARBA00023288"/>
    </source>
</evidence>
<reference evidence="7" key="1">
    <citation type="submission" date="2019-09" db="EMBL/GenBank/DDBJ databases">
        <title>Characterisation of the sponge microbiome using genome-centric metagenomics.</title>
        <authorList>
            <person name="Engelberts J.P."/>
            <person name="Robbins S.J."/>
            <person name="De Goeij J.M."/>
            <person name="Aranda M."/>
            <person name="Bell S.C."/>
            <person name="Webster N.S."/>
        </authorList>
    </citation>
    <scope>NUCLEOTIDE SEQUENCE</scope>
    <source>
        <strain evidence="7">SB0664_bin_27</strain>
    </source>
</reference>
<evidence type="ECO:0000313" key="7">
    <source>
        <dbReference type="EMBL" id="MXY93731.1"/>
    </source>
</evidence>
<dbReference type="PANTHER" id="PTHR43649:SF33">
    <property type="entry name" value="POLYGALACTURONAN_RHAMNOGALACTURONAN-BINDING PROTEIN YTCQ"/>
    <property type="match status" value="1"/>
</dbReference>
<dbReference type="Gene3D" id="3.40.190.10">
    <property type="entry name" value="Periplasmic binding protein-like II"/>
    <property type="match status" value="1"/>
</dbReference>
<dbReference type="NCBIfam" id="TIGR01409">
    <property type="entry name" value="TAT_signal_seq"/>
    <property type="match status" value="1"/>
</dbReference>
<gene>
    <name evidence="7" type="ORF">F4Y42_09810</name>
</gene>
<keyword evidence="2 6" id="KW-0732">Signal</keyword>
<dbReference type="PROSITE" id="PS51318">
    <property type="entry name" value="TAT"/>
    <property type="match status" value="1"/>
</dbReference>
<protein>
    <submittedName>
        <fullName evidence="7">Extracellular solute-binding protein</fullName>
    </submittedName>
</protein>
<proteinExistence type="predicted"/>
<name>A0A6B0YTS5_9CHLR</name>
<feature type="chain" id="PRO_5025489291" evidence="6">
    <location>
        <begin position="30"/>
        <end position="440"/>
    </location>
</feature>
<dbReference type="Pfam" id="PF01547">
    <property type="entry name" value="SBP_bac_1"/>
    <property type="match status" value="1"/>
</dbReference>